<protein>
    <submittedName>
        <fullName evidence="1">Uncharacterized protein</fullName>
    </submittedName>
</protein>
<name>A0A9P0HT34_NEZVI</name>
<dbReference type="EMBL" id="OV725083">
    <property type="protein sequence ID" value="CAH1407177.1"/>
    <property type="molecule type" value="Genomic_DNA"/>
</dbReference>
<evidence type="ECO:0000313" key="2">
    <source>
        <dbReference type="Proteomes" id="UP001152798"/>
    </source>
</evidence>
<organism evidence="1 2">
    <name type="scientific">Nezara viridula</name>
    <name type="common">Southern green stink bug</name>
    <name type="synonym">Cimex viridulus</name>
    <dbReference type="NCBI Taxonomy" id="85310"/>
    <lineage>
        <taxon>Eukaryota</taxon>
        <taxon>Metazoa</taxon>
        <taxon>Ecdysozoa</taxon>
        <taxon>Arthropoda</taxon>
        <taxon>Hexapoda</taxon>
        <taxon>Insecta</taxon>
        <taxon>Pterygota</taxon>
        <taxon>Neoptera</taxon>
        <taxon>Paraneoptera</taxon>
        <taxon>Hemiptera</taxon>
        <taxon>Heteroptera</taxon>
        <taxon>Panheteroptera</taxon>
        <taxon>Pentatomomorpha</taxon>
        <taxon>Pentatomoidea</taxon>
        <taxon>Pentatomidae</taxon>
        <taxon>Pentatominae</taxon>
        <taxon>Nezara</taxon>
    </lineage>
</organism>
<sequence length="159" mass="18416">MAREHGPQRNLKKNCSHFNGKYYAGGVCRFMLKMCENNEWRRRTDREHTSHSDLIRHRSLNSISGYVMLHQAIGKPRWAIMSDNLPQTKMLVEPLCRVGRPKLRPKIALPMKPMKKIFEGIKLEDSSIDGDASQLLLGESLWVIKLSKKNRKKSFTPKT</sequence>
<evidence type="ECO:0000313" key="1">
    <source>
        <dbReference type="EMBL" id="CAH1407177.1"/>
    </source>
</evidence>
<accession>A0A9P0HT34</accession>
<dbReference type="AlphaFoldDB" id="A0A9P0HT34"/>
<gene>
    <name evidence="1" type="ORF">NEZAVI_LOCUS14959</name>
</gene>
<reference evidence="1" key="1">
    <citation type="submission" date="2022-01" db="EMBL/GenBank/DDBJ databases">
        <authorList>
            <person name="King R."/>
        </authorList>
    </citation>
    <scope>NUCLEOTIDE SEQUENCE</scope>
</reference>
<dbReference type="Proteomes" id="UP001152798">
    <property type="component" value="Chromosome 7"/>
</dbReference>
<proteinExistence type="predicted"/>
<keyword evidence="2" id="KW-1185">Reference proteome</keyword>